<feature type="compositionally biased region" description="Basic and acidic residues" evidence="1">
    <location>
        <begin position="211"/>
        <end position="225"/>
    </location>
</feature>
<dbReference type="Proteomes" id="UP001157409">
    <property type="component" value="Segment"/>
</dbReference>
<organism evidence="2 3">
    <name type="scientific">Equine protoparvovirus</name>
    <dbReference type="NCBI Taxonomy" id="2860269"/>
    <lineage>
        <taxon>Viruses</taxon>
        <taxon>Monodnaviria</taxon>
        <taxon>Shotokuvirae</taxon>
        <taxon>Cossaviricota</taxon>
        <taxon>Quintoviricetes</taxon>
        <taxon>Piccovirales</taxon>
        <taxon>Parvoviridae</taxon>
        <taxon>Parvovirinae</taxon>
        <taxon>Protoparvovirus</taxon>
        <taxon>Protoparvovirus ungulate3</taxon>
    </lineage>
</organism>
<accession>A0AAX1PCW3</accession>
<name>A0AAX1PCW3_9VIRU</name>
<sequence length="225" mass="25511">MDFLLLLDIGCMPCHAFLLQRQMGCLVVRCRGCYLVPGNCIPATSNLAWPRTRAQISQLTEFCPTNPLTWRIEVEPDEDGPDHDDDHHEEQEWKVVVVEELSARRESGQVEMVVRSIAESAQASEQHVEEDRSSDEEPQQRRSSSSPENSHFSASQVCSGRWSLVRLCRPGTKAREPLLYRGSVASTQVRLHPDPSRKGSKKGQPCNEQTDCSRHHQQIKPEKQL</sequence>
<feature type="region of interest" description="Disordered" evidence="1">
    <location>
        <begin position="177"/>
        <end position="225"/>
    </location>
</feature>
<evidence type="ECO:0000256" key="1">
    <source>
        <dbReference type="SAM" id="MobiDB-lite"/>
    </source>
</evidence>
<evidence type="ECO:0000313" key="2">
    <source>
        <dbReference type="EMBL" id="QXQ21751.1"/>
    </source>
</evidence>
<evidence type="ECO:0000313" key="3">
    <source>
        <dbReference type="Proteomes" id="UP001157409"/>
    </source>
</evidence>
<reference evidence="3" key="1">
    <citation type="journal article" date="2021" name="Viruses">
        <title>New Parvoviruses and Picornavirus in Tissues and Feces of Foals with Interstitial Pneumonia.</title>
        <authorList>
            <person name="Altan E."/>
            <person name="Hui A."/>
            <person name="Li Y."/>
            <person name="Pesavento P."/>
            <person name="Asin J."/>
            <person name="Crossley B."/>
            <person name="Deng X."/>
            <person name="Uzal F.A."/>
            <person name="Delwart E."/>
        </authorList>
    </citation>
    <scope>NUCLEOTIDE SEQUENCE [LARGE SCALE GENOMIC DNA]</scope>
</reference>
<dbReference type="RefSeq" id="YP_010805181.1">
    <property type="nucleotide sequence ID" value="NC_077112.1"/>
</dbReference>
<dbReference type="GeneID" id="80544040"/>
<protein>
    <submittedName>
        <fullName evidence="2">Uncharacterized protein</fullName>
    </submittedName>
</protein>
<proteinExistence type="predicted"/>
<dbReference type="EMBL" id="MW814911">
    <property type="protein sequence ID" value="QXQ21751.1"/>
    <property type="molecule type" value="Genomic_DNA"/>
</dbReference>
<keyword evidence="3" id="KW-1185">Reference proteome</keyword>
<feature type="compositionally biased region" description="Polar residues" evidence="1">
    <location>
        <begin position="141"/>
        <end position="154"/>
    </location>
</feature>
<feature type="region of interest" description="Disordered" evidence="1">
    <location>
        <begin position="119"/>
        <end position="154"/>
    </location>
</feature>
<dbReference type="KEGG" id="vg:80544040"/>